<evidence type="ECO:0000313" key="2">
    <source>
        <dbReference type="EMBL" id="VDM77120.1"/>
    </source>
</evidence>
<feature type="compositionally biased region" description="Basic and acidic residues" evidence="1">
    <location>
        <begin position="45"/>
        <end position="78"/>
    </location>
</feature>
<feature type="compositionally biased region" description="Polar residues" evidence="1">
    <location>
        <begin position="377"/>
        <end position="386"/>
    </location>
</feature>
<organism evidence="2 3">
    <name type="scientific">Strongylus vulgaris</name>
    <name type="common">Blood worm</name>
    <dbReference type="NCBI Taxonomy" id="40348"/>
    <lineage>
        <taxon>Eukaryota</taxon>
        <taxon>Metazoa</taxon>
        <taxon>Ecdysozoa</taxon>
        <taxon>Nematoda</taxon>
        <taxon>Chromadorea</taxon>
        <taxon>Rhabditida</taxon>
        <taxon>Rhabditina</taxon>
        <taxon>Rhabditomorpha</taxon>
        <taxon>Strongyloidea</taxon>
        <taxon>Strongylidae</taxon>
        <taxon>Strongylus</taxon>
    </lineage>
</organism>
<protein>
    <submittedName>
        <fullName evidence="2">Uncharacterized protein</fullName>
    </submittedName>
</protein>
<keyword evidence="3" id="KW-1185">Reference proteome</keyword>
<proteinExistence type="predicted"/>
<evidence type="ECO:0000256" key="1">
    <source>
        <dbReference type="SAM" id="MobiDB-lite"/>
    </source>
</evidence>
<sequence>MPTYSKSTPYQYEEQLPRPVFGIAHGHPYRKKGNNSENDELQENFQRDENKPFDEEPQKDTPAEYPEDEKQSNEDYETKKRKIPPKSQEESESGEDGKVPEEGERSSQEETKDDGGDNEEEPSESEQSDIEPEHVEQGPNSEEESSHGNSEAQRGNSREDYDEEPQEQQHLKHHRPRPPPNYRESKENGNGSDSERTGTTHYADSGERTGEKKYSREQDVGGERRRGRHRGRLNGKLVGVNMGLVAGVYPHESKDHQYEEVETRKPHEGKRKLPKNRKTMYEQREMTTPRPGYSSQRKKNHKLHEQAKWVNVQEQDEALYATPSQPIRYGPFDAYFVLKPEMGRTHQRENSRSQNGIPEHQQKTGKEFFARKKPSMTPASESSDTTPYDGLLSQRNFHERRPLAYDNELERQTVSPIQLFCLNCPPQNIRPLSPTQTLSRSSIPANVEARPLDEMPTPPPLNFRDFRKDEHVDFGVRPQSRIPPTTSIDLSIVPSTAIPWHSSTSSPTLVVTNLAT</sequence>
<dbReference type="OrthoDB" id="5872976at2759"/>
<gene>
    <name evidence="2" type="ORF">SVUK_LOCUS12118</name>
</gene>
<feature type="compositionally biased region" description="Basic residues" evidence="1">
    <location>
        <begin position="267"/>
        <end position="278"/>
    </location>
</feature>
<reference evidence="2 3" key="1">
    <citation type="submission" date="2018-11" db="EMBL/GenBank/DDBJ databases">
        <authorList>
            <consortium name="Pathogen Informatics"/>
        </authorList>
    </citation>
    <scope>NUCLEOTIDE SEQUENCE [LARGE SCALE GENOMIC DNA]</scope>
</reference>
<dbReference type="AlphaFoldDB" id="A0A3P7IVT7"/>
<name>A0A3P7IVT7_STRVU</name>
<evidence type="ECO:0000313" key="3">
    <source>
        <dbReference type="Proteomes" id="UP000270094"/>
    </source>
</evidence>
<feature type="compositionally biased region" description="Basic and acidic residues" evidence="1">
    <location>
        <begin position="183"/>
        <end position="224"/>
    </location>
</feature>
<feature type="region of interest" description="Disordered" evidence="1">
    <location>
        <begin position="249"/>
        <end position="303"/>
    </location>
</feature>
<feature type="compositionally biased region" description="Basic and acidic residues" evidence="1">
    <location>
        <begin position="360"/>
        <end position="370"/>
    </location>
</feature>
<feature type="compositionally biased region" description="Basic and acidic residues" evidence="1">
    <location>
        <begin position="95"/>
        <end position="115"/>
    </location>
</feature>
<accession>A0A3P7IVT7</accession>
<feature type="compositionally biased region" description="Basic and acidic residues" evidence="1">
    <location>
        <begin position="251"/>
        <end position="266"/>
    </location>
</feature>
<feature type="region of interest" description="Disordered" evidence="1">
    <location>
        <begin position="344"/>
        <end position="391"/>
    </location>
</feature>
<feature type="compositionally biased region" description="Polar residues" evidence="1">
    <location>
        <begin position="1"/>
        <end position="10"/>
    </location>
</feature>
<feature type="compositionally biased region" description="Acidic residues" evidence="1">
    <location>
        <begin position="116"/>
        <end position="130"/>
    </location>
</feature>
<feature type="region of interest" description="Disordered" evidence="1">
    <location>
        <begin position="1"/>
        <end position="235"/>
    </location>
</feature>
<dbReference type="Proteomes" id="UP000270094">
    <property type="component" value="Unassembled WGS sequence"/>
</dbReference>
<dbReference type="EMBL" id="UYYB01098473">
    <property type="protein sequence ID" value="VDM77120.1"/>
    <property type="molecule type" value="Genomic_DNA"/>
</dbReference>